<proteinExistence type="predicted"/>
<name>A0ABD4T602_9CYAN</name>
<dbReference type="EMBL" id="JTHE03000083">
    <property type="protein sequence ID" value="MCM1983990.1"/>
    <property type="molecule type" value="Genomic_DNA"/>
</dbReference>
<evidence type="ECO:0000313" key="2">
    <source>
        <dbReference type="Proteomes" id="UP000031561"/>
    </source>
</evidence>
<dbReference type="Proteomes" id="UP000031561">
    <property type="component" value="Unassembled WGS sequence"/>
</dbReference>
<sequence>MSVLVFNNLKQRDDSVGIAKLREGIINNARDLGWDFDRLELTSRGFVATR</sequence>
<protein>
    <submittedName>
        <fullName evidence="1">Uncharacterized protein</fullName>
    </submittedName>
</protein>
<dbReference type="AlphaFoldDB" id="A0ABD4T602"/>
<evidence type="ECO:0000313" key="1">
    <source>
        <dbReference type="EMBL" id="MCM1983990.1"/>
    </source>
</evidence>
<gene>
    <name evidence="1" type="ORF">QQ91_0014295</name>
</gene>
<comment type="caution">
    <text evidence="1">The sequence shown here is derived from an EMBL/GenBank/DDBJ whole genome shotgun (WGS) entry which is preliminary data.</text>
</comment>
<keyword evidence="2" id="KW-1185">Reference proteome</keyword>
<dbReference type="RefSeq" id="WP_166282847.1">
    <property type="nucleotide sequence ID" value="NZ_JTHE03000083.1"/>
</dbReference>
<reference evidence="1 2" key="1">
    <citation type="journal article" date="2015" name="Genome Announc.">
        <title>Draft Genome Sequence of Filamentous Marine Cyanobacterium Lyngbya confervoides Strain BDU141951.</title>
        <authorList>
            <person name="Chandrababunaidu M.M."/>
            <person name="Sen D."/>
            <person name="Tripathy S."/>
        </authorList>
    </citation>
    <scope>NUCLEOTIDE SEQUENCE [LARGE SCALE GENOMIC DNA]</scope>
    <source>
        <strain evidence="1 2">BDU141951</strain>
    </source>
</reference>
<accession>A0ABD4T602</accession>
<organism evidence="1 2">
    <name type="scientific">Lyngbya confervoides BDU141951</name>
    <dbReference type="NCBI Taxonomy" id="1574623"/>
    <lineage>
        <taxon>Bacteria</taxon>
        <taxon>Bacillati</taxon>
        <taxon>Cyanobacteriota</taxon>
        <taxon>Cyanophyceae</taxon>
        <taxon>Oscillatoriophycideae</taxon>
        <taxon>Oscillatoriales</taxon>
        <taxon>Microcoleaceae</taxon>
        <taxon>Lyngbya</taxon>
    </lineage>
</organism>